<dbReference type="AlphaFoldDB" id="C1N6V2"/>
<dbReference type="PANTHER" id="PTHR24171:SF8">
    <property type="entry name" value="BRCA1-ASSOCIATED RING DOMAIN PROTEIN 1"/>
    <property type="match status" value="1"/>
</dbReference>
<dbReference type="GeneID" id="9689237"/>
<dbReference type="Proteomes" id="UP000001876">
    <property type="component" value="Unassembled WGS sequence"/>
</dbReference>
<dbReference type="Pfam" id="PF12796">
    <property type="entry name" value="Ank_2"/>
    <property type="match status" value="2"/>
</dbReference>
<feature type="compositionally biased region" description="Basic and acidic residues" evidence="4">
    <location>
        <begin position="170"/>
        <end position="179"/>
    </location>
</feature>
<organism evidence="6">
    <name type="scientific">Micromonas pusilla (strain CCMP1545)</name>
    <name type="common">Picoplanktonic green alga</name>
    <dbReference type="NCBI Taxonomy" id="564608"/>
    <lineage>
        <taxon>Eukaryota</taxon>
        <taxon>Viridiplantae</taxon>
        <taxon>Chlorophyta</taxon>
        <taxon>Mamiellophyceae</taxon>
        <taxon>Mamiellales</taxon>
        <taxon>Mamiellaceae</taxon>
        <taxon>Micromonas</taxon>
    </lineage>
</organism>
<dbReference type="OrthoDB" id="346910at2759"/>
<evidence type="ECO:0000256" key="4">
    <source>
        <dbReference type="SAM" id="MobiDB-lite"/>
    </source>
</evidence>
<dbReference type="PANTHER" id="PTHR24171">
    <property type="entry name" value="ANKYRIN REPEAT DOMAIN-CONTAINING PROTEIN 39-RELATED"/>
    <property type="match status" value="1"/>
</dbReference>
<proteinExistence type="predicted"/>
<dbReference type="InterPro" id="IPR002110">
    <property type="entry name" value="Ankyrin_rpt"/>
</dbReference>
<name>C1N6V2_MICPC</name>
<protein>
    <submittedName>
        <fullName evidence="5">Predicted protein</fullName>
    </submittedName>
</protein>
<dbReference type="Gene3D" id="1.25.40.20">
    <property type="entry name" value="Ankyrin repeat-containing domain"/>
    <property type="match status" value="2"/>
</dbReference>
<dbReference type="STRING" id="564608.C1N6V2"/>
<feature type="repeat" description="ANK" evidence="3">
    <location>
        <begin position="28"/>
        <end position="60"/>
    </location>
</feature>
<dbReference type="eggNOG" id="KOG0504">
    <property type="taxonomic scope" value="Eukaryota"/>
</dbReference>
<reference evidence="5 6" key="1">
    <citation type="journal article" date="2009" name="Science">
        <title>Green evolution and dynamic adaptations revealed by genomes of the marine picoeukaryotes Micromonas.</title>
        <authorList>
            <person name="Worden A.Z."/>
            <person name="Lee J.H."/>
            <person name="Mock T."/>
            <person name="Rouze P."/>
            <person name="Simmons M.P."/>
            <person name="Aerts A.L."/>
            <person name="Allen A.E."/>
            <person name="Cuvelier M.L."/>
            <person name="Derelle E."/>
            <person name="Everett M.V."/>
            <person name="Foulon E."/>
            <person name="Grimwood J."/>
            <person name="Gundlach H."/>
            <person name="Henrissat B."/>
            <person name="Napoli C."/>
            <person name="McDonald S.M."/>
            <person name="Parker M.S."/>
            <person name="Rombauts S."/>
            <person name="Salamov A."/>
            <person name="Von Dassow P."/>
            <person name="Badger J.H."/>
            <person name="Coutinho P.M."/>
            <person name="Demir E."/>
            <person name="Dubchak I."/>
            <person name="Gentemann C."/>
            <person name="Eikrem W."/>
            <person name="Gready J.E."/>
            <person name="John U."/>
            <person name="Lanier W."/>
            <person name="Lindquist E.A."/>
            <person name="Lucas S."/>
            <person name="Mayer K.F."/>
            <person name="Moreau H."/>
            <person name="Not F."/>
            <person name="Otillar R."/>
            <person name="Panaud O."/>
            <person name="Pangilinan J."/>
            <person name="Paulsen I."/>
            <person name="Piegu B."/>
            <person name="Poliakov A."/>
            <person name="Robbens S."/>
            <person name="Schmutz J."/>
            <person name="Toulza E."/>
            <person name="Wyss T."/>
            <person name="Zelensky A."/>
            <person name="Zhou K."/>
            <person name="Armbrust E.V."/>
            <person name="Bhattacharya D."/>
            <person name="Goodenough U.W."/>
            <person name="Van de Peer Y."/>
            <person name="Grigoriev I.V."/>
        </authorList>
    </citation>
    <scope>NUCLEOTIDE SEQUENCE [LARGE SCALE GENOMIC DNA]</scope>
    <source>
        <strain evidence="5 6">CCMP1545</strain>
    </source>
</reference>
<evidence type="ECO:0000313" key="6">
    <source>
        <dbReference type="Proteomes" id="UP000001876"/>
    </source>
</evidence>
<dbReference type="RefSeq" id="XP_003063618.1">
    <property type="nucleotide sequence ID" value="XM_003063572.1"/>
</dbReference>
<dbReference type="SUPFAM" id="SSF48403">
    <property type="entry name" value="Ankyrin repeat"/>
    <property type="match status" value="1"/>
</dbReference>
<dbReference type="EMBL" id="GG663749">
    <property type="protein sequence ID" value="EEH51991.1"/>
    <property type="molecule type" value="Genomic_DNA"/>
</dbReference>
<dbReference type="GO" id="GO:0085020">
    <property type="term" value="P:protein K6-linked ubiquitination"/>
    <property type="evidence" value="ECO:0007669"/>
    <property type="project" value="TreeGrafter"/>
</dbReference>
<dbReference type="PROSITE" id="PS50088">
    <property type="entry name" value="ANK_REPEAT"/>
    <property type="match status" value="3"/>
</dbReference>
<evidence type="ECO:0000256" key="1">
    <source>
        <dbReference type="ARBA" id="ARBA00022737"/>
    </source>
</evidence>
<dbReference type="OMA" id="RVANHIF"/>
<accession>C1N6V2</accession>
<evidence type="ECO:0000313" key="5">
    <source>
        <dbReference type="EMBL" id="EEH51991.1"/>
    </source>
</evidence>
<evidence type="ECO:0000256" key="3">
    <source>
        <dbReference type="PROSITE-ProRule" id="PRU00023"/>
    </source>
</evidence>
<feature type="region of interest" description="Disordered" evidence="4">
    <location>
        <begin position="151"/>
        <end position="179"/>
    </location>
</feature>
<keyword evidence="6" id="KW-1185">Reference proteome</keyword>
<dbReference type="PROSITE" id="PS50297">
    <property type="entry name" value="ANK_REP_REGION"/>
    <property type="match status" value="3"/>
</dbReference>
<keyword evidence="2 3" id="KW-0040">ANK repeat</keyword>
<sequence length="179" mass="18600">MEAIESGDEAGVKRCLDDGADPLFADDEGFTVLHMACQEGLDAIATMLLRKGSPIDATDDDGTTPLMLACSGEHADCVAMLVKEGADGASSRLLEACEAGRTRAVEAMLAGGADVAATDDDGWTALHFAASEGGADLCELLLSRGLRADAKAKDGSTPIDLAEEEEHDEAMEVLKKSLE</sequence>
<dbReference type="GO" id="GO:0004842">
    <property type="term" value="F:ubiquitin-protein transferase activity"/>
    <property type="evidence" value="ECO:0007669"/>
    <property type="project" value="TreeGrafter"/>
</dbReference>
<evidence type="ECO:0000256" key="2">
    <source>
        <dbReference type="ARBA" id="ARBA00023043"/>
    </source>
</evidence>
<feature type="repeat" description="ANK" evidence="3">
    <location>
        <begin position="121"/>
        <end position="153"/>
    </location>
</feature>
<dbReference type="InterPro" id="IPR036770">
    <property type="entry name" value="Ankyrin_rpt-contain_sf"/>
</dbReference>
<keyword evidence="1" id="KW-0677">Repeat</keyword>
<gene>
    <name evidence="5" type="ORF">MICPUCDRAFT_22834</name>
</gene>
<dbReference type="KEGG" id="mpp:MICPUCDRAFT_22834"/>
<dbReference type="SMART" id="SM00248">
    <property type="entry name" value="ANK"/>
    <property type="match status" value="4"/>
</dbReference>
<feature type="repeat" description="ANK" evidence="3">
    <location>
        <begin position="61"/>
        <end position="87"/>
    </location>
</feature>